<dbReference type="OrthoDB" id="9890216at2"/>
<evidence type="ECO:0000313" key="2">
    <source>
        <dbReference type="Proteomes" id="UP000051673"/>
    </source>
</evidence>
<dbReference type="Proteomes" id="UP000051673">
    <property type="component" value="Unassembled WGS sequence"/>
</dbReference>
<proteinExistence type="predicted"/>
<protein>
    <submittedName>
        <fullName evidence="1">Uncharacterized protein</fullName>
    </submittedName>
</protein>
<evidence type="ECO:0000313" key="1">
    <source>
        <dbReference type="EMBL" id="KRN77241.1"/>
    </source>
</evidence>
<name>A0A0R2JIX0_9LACO</name>
<dbReference type="AlphaFoldDB" id="A0A0R2JIX0"/>
<accession>A0A0R2JIX0</accession>
<reference evidence="1 2" key="1">
    <citation type="journal article" date="2015" name="Genome Announc.">
        <title>Expanding the biotechnology potential of lactobacilli through comparative genomics of 213 strains and associated genera.</title>
        <authorList>
            <person name="Sun Z."/>
            <person name="Harris H.M."/>
            <person name="McCann A."/>
            <person name="Guo C."/>
            <person name="Argimon S."/>
            <person name="Zhang W."/>
            <person name="Yang X."/>
            <person name="Jeffery I.B."/>
            <person name="Cooney J.C."/>
            <person name="Kagawa T.F."/>
            <person name="Liu W."/>
            <person name="Song Y."/>
            <person name="Salvetti E."/>
            <person name="Wrobel A."/>
            <person name="Rasinkangas P."/>
            <person name="Parkhill J."/>
            <person name="Rea M.C."/>
            <person name="O'Sullivan O."/>
            <person name="Ritari J."/>
            <person name="Douillard F.P."/>
            <person name="Paul Ross R."/>
            <person name="Yang R."/>
            <person name="Briner A.E."/>
            <person name="Felis G.E."/>
            <person name="de Vos W.M."/>
            <person name="Barrangou R."/>
            <person name="Klaenhammer T.R."/>
            <person name="Caufield P.W."/>
            <person name="Cui Y."/>
            <person name="Zhang H."/>
            <person name="O'Toole P.W."/>
        </authorList>
    </citation>
    <scope>NUCLEOTIDE SEQUENCE [LARGE SCALE GENOMIC DNA]</scope>
    <source>
        <strain evidence="1 2">DSM 20014</strain>
    </source>
</reference>
<dbReference type="RefSeq" id="WP_057787092.1">
    <property type="nucleotide sequence ID" value="NZ_JQCD01000022.1"/>
</dbReference>
<gene>
    <name evidence="1" type="ORF">IV67_GL000026</name>
</gene>
<dbReference type="STRING" id="1620.IV67_GL000026"/>
<dbReference type="PATRIC" id="fig|1620.3.peg.28"/>
<sequence length="68" mass="7738">MTSKEQYLHDHFFNPLDEPKTMGTDLLGHALIENDEVYKSDEGVFLISALTKAQKEMAKVMKLKKAVL</sequence>
<comment type="caution">
    <text evidence="1">The sequence shown here is derived from an EMBL/GenBank/DDBJ whole genome shotgun (WGS) entry which is preliminary data.</text>
</comment>
<organism evidence="1 2">
    <name type="scientific">Weissella minor</name>
    <dbReference type="NCBI Taxonomy" id="1620"/>
    <lineage>
        <taxon>Bacteria</taxon>
        <taxon>Bacillati</taxon>
        <taxon>Bacillota</taxon>
        <taxon>Bacilli</taxon>
        <taxon>Lactobacillales</taxon>
        <taxon>Lactobacillaceae</taxon>
        <taxon>Weissella</taxon>
    </lineage>
</organism>
<keyword evidence="2" id="KW-1185">Reference proteome</keyword>
<dbReference type="EMBL" id="JQCD01000022">
    <property type="protein sequence ID" value="KRN77241.1"/>
    <property type="molecule type" value="Genomic_DNA"/>
</dbReference>